<dbReference type="EMBL" id="UINC01002426">
    <property type="protein sequence ID" value="SUZ96549.1"/>
    <property type="molecule type" value="Genomic_DNA"/>
</dbReference>
<dbReference type="AlphaFoldDB" id="A0A381RZI8"/>
<dbReference type="Gene3D" id="3.50.50.60">
    <property type="entry name" value="FAD/NAD(P)-binding domain"/>
    <property type="match status" value="1"/>
</dbReference>
<reference evidence="2" key="1">
    <citation type="submission" date="2018-05" db="EMBL/GenBank/DDBJ databases">
        <authorList>
            <person name="Lanie J.A."/>
            <person name="Ng W.-L."/>
            <person name="Kazmierczak K.M."/>
            <person name="Andrzejewski T.M."/>
            <person name="Davidsen T.M."/>
            <person name="Wayne K.J."/>
            <person name="Tettelin H."/>
            <person name="Glass J.I."/>
            <person name="Rusch D."/>
            <person name="Podicherti R."/>
            <person name="Tsui H.-C.T."/>
            <person name="Winkler M.E."/>
        </authorList>
    </citation>
    <scope>NUCLEOTIDE SEQUENCE</scope>
</reference>
<accession>A0A381RZI8</accession>
<protein>
    <recommendedName>
        <fullName evidence="1">FAD-binding domain-containing protein</fullName>
    </recommendedName>
</protein>
<dbReference type="InterPro" id="IPR036188">
    <property type="entry name" value="FAD/NAD-bd_sf"/>
</dbReference>
<sequence length="409" mass="45923">MKGIDKIYDFAIIGNGITAGIMKSMAESTKSKYVYFTNGKTIHNRKDPRSLALSTSTIKTLNTLGIELKSQKVKKMSIYEGGLGSIREKSKLVFDMKDNDGDYLSYIVKRDEILENLGKIVRNGHARKISDIVSIKKDNKKIFINMNNGEVISSKLLIFTNKLDNKFQKILKLSYREKHYDQHAIVATLLHEKSHKGEASQFFIKGGPFALLPLLSEKKKNLTSLIWTNPISTANKLIKSPQLIISRLNELCKNKLGLVEIIEGPKSFPLTKYTLIGNSDDRLIFAGDSIRSMHPLLGQAWNQAIRDLSYISDAFMESQRLATEVISVPSFRAYKRIRLVEGLGMANASDLINNIYESDDSLLKGLRRNAMNIINKVDPVKKLLIKEASGGILKRPSLGKAFSVKKKND</sequence>
<name>A0A381RZI8_9ZZZZ</name>
<organism evidence="2">
    <name type="scientific">marine metagenome</name>
    <dbReference type="NCBI Taxonomy" id="408172"/>
    <lineage>
        <taxon>unclassified sequences</taxon>
        <taxon>metagenomes</taxon>
        <taxon>ecological metagenomes</taxon>
    </lineage>
</organism>
<evidence type="ECO:0000313" key="2">
    <source>
        <dbReference type="EMBL" id="SUZ96549.1"/>
    </source>
</evidence>
<dbReference type="InterPro" id="IPR051205">
    <property type="entry name" value="UbiH/COQ6_monooxygenase"/>
</dbReference>
<dbReference type="PANTHER" id="PTHR43876:SF7">
    <property type="entry name" value="UBIQUINONE BIOSYNTHESIS MONOOXYGENASE COQ6, MITOCHONDRIAL"/>
    <property type="match status" value="1"/>
</dbReference>
<gene>
    <name evidence="2" type="ORF">METZ01_LOCUS49403</name>
</gene>
<dbReference type="InterPro" id="IPR002938">
    <property type="entry name" value="FAD-bd"/>
</dbReference>
<dbReference type="Gene3D" id="3.30.9.10">
    <property type="entry name" value="D-Amino Acid Oxidase, subunit A, domain 2"/>
    <property type="match status" value="1"/>
</dbReference>
<dbReference type="PANTHER" id="PTHR43876">
    <property type="entry name" value="UBIQUINONE BIOSYNTHESIS MONOOXYGENASE COQ6, MITOCHONDRIAL"/>
    <property type="match status" value="1"/>
</dbReference>
<dbReference type="SUPFAM" id="SSF51905">
    <property type="entry name" value="FAD/NAD(P)-binding domain"/>
    <property type="match status" value="1"/>
</dbReference>
<dbReference type="GO" id="GO:0071949">
    <property type="term" value="F:FAD binding"/>
    <property type="evidence" value="ECO:0007669"/>
    <property type="project" value="InterPro"/>
</dbReference>
<feature type="domain" description="FAD-binding" evidence="1">
    <location>
        <begin position="184"/>
        <end position="313"/>
    </location>
</feature>
<evidence type="ECO:0000259" key="1">
    <source>
        <dbReference type="Pfam" id="PF01494"/>
    </source>
</evidence>
<proteinExistence type="predicted"/>
<dbReference type="Pfam" id="PF01494">
    <property type="entry name" value="FAD_binding_3"/>
    <property type="match status" value="1"/>
</dbReference>